<keyword evidence="3" id="KW-0378">Hydrolase</keyword>
<keyword evidence="1" id="KW-0645">Protease</keyword>
<dbReference type="InterPro" id="IPR051458">
    <property type="entry name" value="Cyt/Met_Dipeptidase"/>
</dbReference>
<dbReference type="Pfam" id="PF07687">
    <property type="entry name" value="M20_dimer"/>
    <property type="match status" value="1"/>
</dbReference>
<protein>
    <submittedName>
        <fullName evidence="5">Acetylornithine deacetylase/Succinyl-diaminopimelate desuccinylase</fullName>
    </submittedName>
</protein>
<dbReference type="PANTHER" id="PTHR43270:SF12">
    <property type="entry name" value="SUCCINYL-DIAMINOPIMELATE DESUCCINYLASE"/>
    <property type="match status" value="1"/>
</dbReference>
<dbReference type="GO" id="GO:0008233">
    <property type="term" value="F:peptidase activity"/>
    <property type="evidence" value="ECO:0007669"/>
    <property type="project" value="UniProtKB-KW"/>
</dbReference>
<dbReference type="NCBIfam" id="NF006053">
    <property type="entry name" value="PRK08201.1"/>
    <property type="match status" value="1"/>
</dbReference>
<evidence type="ECO:0000259" key="4">
    <source>
        <dbReference type="Pfam" id="PF07687"/>
    </source>
</evidence>
<dbReference type="Proteomes" id="UP000055060">
    <property type="component" value="Unassembled WGS sequence"/>
</dbReference>
<dbReference type="Gene3D" id="3.40.630.10">
    <property type="entry name" value="Zn peptidases"/>
    <property type="match status" value="1"/>
</dbReference>
<evidence type="ECO:0000256" key="2">
    <source>
        <dbReference type="ARBA" id="ARBA00022723"/>
    </source>
</evidence>
<organism evidence="5">
    <name type="scientific">Longilinea arvoryzae</name>
    <dbReference type="NCBI Taxonomy" id="360412"/>
    <lineage>
        <taxon>Bacteria</taxon>
        <taxon>Bacillati</taxon>
        <taxon>Chloroflexota</taxon>
        <taxon>Anaerolineae</taxon>
        <taxon>Anaerolineales</taxon>
        <taxon>Anaerolineaceae</taxon>
        <taxon>Longilinea</taxon>
    </lineage>
</organism>
<dbReference type="GO" id="GO:0046872">
    <property type="term" value="F:metal ion binding"/>
    <property type="evidence" value="ECO:0007669"/>
    <property type="project" value="UniProtKB-KW"/>
</dbReference>
<accession>A0A0S7BK53</accession>
<dbReference type="AlphaFoldDB" id="A0A0S7BK53"/>
<evidence type="ECO:0000256" key="1">
    <source>
        <dbReference type="ARBA" id="ARBA00022670"/>
    </source>
</evidence>
<dbReference type="InterPro" id="IPR002933">
    <property type="entry name" value="Peptidase_M20"/>
</dbReference>
<reference evidence="5" key="1">
    <citation type="submission" date="2015-07" db="EMBL/GenBank/DDBJ databases">
        <title>Draft Genome Sequences of Anaerolinea thermolimosa IMO-1, Bellilinea caldifistulae GOMI-1, Leptolinea tardivitalis YMTK-2, Levilinea saccharolytica KIBI-1,Longilinea arvoryzae KOME-1, Previously Described as Members of the Anaerolineaceae (Chloroflexi).</title>
        <authorList>
            <person name="Sekiguchi Y."/>
            <person name="Ohashi A."/>
            <person name="Matsuura N."/>
            <person name="Tourlousse M.D."/>
        </authorList>
    </citation>
    <scope>NUCLEOTIDE SEQUENCE [LARGE SCALE GENOMIC DNA]</scope>
    <source>
        <strain evidence="5">KOME-1</strain>
    </source>
</reference>
<name>A0A0S7BK53_9CHLR</name>
<dbReference type="Gene3D" id="3.30.70.360">
    <property type="match status" value="1"/>
</dbReference>
<dbReference type="EMBL" id="DF967972">
    <property type="protein sequence ID" value="GAP14712.1"/>
    <property type="molecule type" value="Genomic_DNA"/>
</dbReference>
<dbReference type="STRING" id="360412.LARV_02486"/>
<dbReference type="SUPFAM" id="SSF53187">
    <property type="entry name" value="Zn-dependent exopeptidases"/>
    <property type="match status" value="1"/>
</dbReference>
<dbReference type="RefSeq" id="WP_075073948.1">
    <property type="nucleotide sequence ID" value="NZ_DF967972.1"/>
</dbReference>
<proteinExistence type="predicted"/>
<dbReference type="Pfam" id="PF01546">
    <property type="entry name" value="Peptidase_M20"/>
    <property type="match status" value="1"/>
</dbReference>
<sequence>MSDLRNQALEYAHQNSAAYLQSLQSLVQIPSISTSVDHKKAIKETAEWLADRLRKIGFKNVALYPTAGHPVVFGEYIIDRPGRKTVLIYGHYDVQPVEPLEQWKTNPFEATVVGDNLFGRGASDMKGQIMASMDAVEAVIHAGEPPVNIKFMIEGEEEIGSPNLGPFLKEKAKLLAADVVLNPDSGMLAADFPTLTYALRGLAYFELRVYGPEHDLHSGLFGGAVHNPAQALAELIAGMHDADGRVTLPGYYDSVREMKPAEREDMARLPLNDDFYKAQTGAPELCGEKGYTAAERIGARPTLEVNGLLSGFTGQGSKTVIPAWAMAKISMRLVPDQDPEEVYHQFIEYLKLKAPPTIRWEVIRMSGGPASFTDPNHPAARAMSQAMETVWGKRPVFRREGGSIPIVSDMQETLGIESVLTGFGLPEDNVHAPNEKLHLPTWYRGIDSLILFFYNYGAQE</sequence>
<dbReference type="PANTHER" id="PTHR43270">
    <property type="entry name" value="BETA-ALA-HIS DIPEPTIDASE"/>
    <property type="match status" value="1"/>
</dbReference>
<dbReference type="NCBIfam" id="NF005914">
    <property type="entry name" value="PRK07907.1"/>
    <property type="match status" value="1"/>
</dbReference>
<dbReference type="NCBIfam" id="NF006579">
    <property type="entry name" value="PRK09104.1"/>
    <property type="match status" value="1"/>
</dbReference>
<evidence type="ECO:0000313" key="6">
    <source>
        <dbReference type="Proteomes" id="UP000055060"/>
    </source>
</evidence>
<dbReference type="GO" id="GO:0006508">
    <property type="term" value="P:proteolysis"/>
    <property type="evidence" value="ECO:0007669"/>
    <property type="project" value="UniProtKB-KW"/>
</dbReference>
<evidence type="ECO:0000313" key="5">
    <source>
        <dbReference type="EMBL" id="GAP14712.1"/>
    </source>
</evidence>
<dbReference type="InterPro" id="IPR011650">
    <property type="entry name" value="Peptidase_M20_dimer"/>
</dbReference>
<evidence type="ECO:0000256" key="3">
    <source>
        <dbReference type="ARBA" id="ARBA00022801"/>
    </source>
</evidence>
<keyword evidence="6" id="KW-1185">Reference proteome</keyword>
<keyword evidence="2" id="KW-0479">Metal-binding</keyword>
<gene>
    <name evidence="5" type="ORF">LARV_02486</name>
</gene>
<dbReference type="OrthoDB" id="9761532at2"/>
<feature type="domain" description="Peptidase M20 dimerisation" evidence="4">
    <location>
        <begin position="197"/>
        <end position="356"/>
    </location>
</feature>